<keyword evidence="4 6" id="KW-0067">ATP-binding</keyword>
<dbReference type="PANTHER" id="PTHR43335:SF4">
    <property type="entry name" value="ABC TRANSPORTER, ATP-BINDING PROTEIN"/>
    <property type="match status" value="1"/>
</dbReference>
<evidence type="ECO:0000313" key="6">
    <source>
        <dbReference type="EMBL" id="MDI9257917.1"/>
    </source>
</evidence>
<evidence type="ECO:0000259" key="5">
    <source>
        <dbReference type="PROSITE" id="PS50893"/>
    </source>
</evidence>
<dbReference type="GO" id="GO:0005524">
    <property type="term" value="F:ATP binding"/>
    <property type="evidence" value="ECO:0007669"/>
    <property type="project" value="UniProtKB-KW"/>
</dbReference>
<dbReference type="PANTHER" id="PTHR43335">
    <property type="entry name" value="ABC TRANSPORTER, ATP-BINDING PROTEIN"/>
    <property type="match status" value="1"/>
</dbReference>
<evidence type="ECO:0000256" key="2">
    <source>
        <dbReference type="ARBA" id="ARBA00022448"/>
    </source>
</evidence>
<organism evidence="6 7">
    <name type="scientific">Flavobacterium sedimenticola</name>
    <dbReference type="NCBI Taxonomy" id="3043286"/>
    <lineage>
        <taxon>Bacteria</taxon>
        <taxon>Pseudomonadati</taxon>
        <taxon>Bacteroidota</taxon>
        <taxon>Flavobacteriia</taxon>
        <taxon>Flavobacteriales</taxon>
        <taxon>Flavobacteriaceae</taxon>
        <taxon>Flavobacterium</taxon>
    </lineage>
</organism>
<keyword evidence="3" id="KW-0547">Nucleotide-binding</keyword>
<dbReference type="InterPro" id="IPR027417">
    <property type="entry name" value="P-loop_NTPase"/>
</dbReference>
<dbReference type="PROSITE" id="PS00211">
    <property type="entry name" value="ABC_TRANSPORTER_1"/>
    <property type="match status" value="1"/>
</dbReference>
<feature type="domain" description="ABC transporter" evidence="5">
    <location>
        <begin position="4"/>
        <end position="232"/>
    </location>
</feature>
<dbReference type="PROSITE" id="PS50893">
    <property type="entry name" value="ABC_TRANSPORTER_2"/>
    <property type="match status" value="1"/>
</dbReference>
<evidence type="ECO:0000256" key="4">
    <source>
        <dbReference type="ARBA" id="ARBA00022840"/>
    </source>
</evidence>
<reference evidence="6 7" key="1">
    <citation type="submission" date="2023-05" db="EMBL/GenBank/DDBJ databases">
        <title>Flavobacterium sedimenti sp. nov., isolated from the sediment.</title>
        <authorList>
            <person name="Wu N."/>
        </authorList>
    </citation>
    <scope>NUCLEOTIDE SEQUENCE [LARGE SCALE GENOMIC DNA]</scope>
    <source>
        <strain evidence="6 7">YZ-48</strain>
    </source>
</reference>
<dbReference type="SMART" id="SM00382">
    <property type="entry name" value="AAA"/>
    <property type="match status" value="1"/>
</dbReference>
<dbReference type="Pfam" id="PF00005">
    <property type="entry name" value="ABC_tran"/>
    <property type="match status" value="1"/>
</dbReference>
<dbReference type="InterPro" id="IPR003593">
    <property type="entry name" value="AAA+_ATPase"/>
</dbReference>
<evidence type="ECO:0000256" key="3">
    <source>
        <dbReference type="ARBA" id="ARBA00022741"/>
    </source>
</evidence>
<gene>
    <name evidence="6" type="ORF">QHT84_10880</name>
</gene>
<protein>
    <submittedName>
        <fullName evidence="6">ABC transporter ATP-binding protein</fullName>
    </submittedName>
</protein>
<dbReference type="InterPro" id="IPR003439">
    <property type="entry name" value="ABC_transporter-like_ATP-bd"/>
</dbReference>
<sequence>MFSIEITNLNFSYNVKSPILKNLNLQVPKGSIYGFIGHNGAGKSTTMRLIAGLYPDDFKKVKVFDKYISDQLPNIFNRIGALIESPTLYQHLSGEDNLKYIATIRKVDFDKIDDILNTVDLLQAKKKLVKNYSLGMKQRLAIAMAMIHDPELLLLDEPINGLDPTGIIEMRELLLKINQEKGTTIFISSHLLGEIEKTCTHVGIIARGEIKFEGTIKELENTFSTFLIEIETNLNVDTSNWILNNIQSAQILSKQLVAFSIIQKEDIPQLIKKLTEQNIPIYSLKNKRGLEEWFLEITNN</sequence>
<name>A0ABT6XSH1_9FLAO</name>
<dbReference type="RefSeq" id="WP_283239594.1">
    <property type="nucleotide sequence ID" value="NZ_JASGBP010000007.1"/>
</dbReference>
<proteinExistence type="inferred from homology"/>
<evidence type="ECO:0000313" key="7">
    <source>
        <dbReference type="Proteomes" id="UP001230035"/>
    </source>
</evidence>
<comment type="caution">
    <text evidence="6">The sequence shown here is derived from an EMBL/GenBank/DDBJ whole genome shotgun (WGS) entry which is preliminary data.</text>
</comment>
<evidence type="ECO:0000256" key="1">
    <source>
        <dbReference type="ARBA" id="ARBA00005417"/>
    </source>
</evidence>
<keyword evidence="7" id="KW-1185">Reference proteome</keyword>
<accession>A0ABT6XSH1</accession>
<keyword evidence="2" id="KW-0813">Transport</keyword>
<dbReference type="SUPFAM" id="SSF52540">
    <property type="entry name" value="P-loop containing nucleoside triphosphate hydrolases"/>
    <property type="match status" value="1"/>
</dbReference>
<comment type="similarity">
    <text evidence="1">Belongs to the ABC transporter superfamily.</text>
</comment>
<dbReference type="InterPro" id="IPR017871">
    <property type="entry name" value="ABC_transporter-like_CS"/>
</dbReference>
<dbReference type="Gene3D" id="3.40.50.300">
    <property type="entry name" value="P-loop containing nucleotide triphosphate hydrolases"/>
    <property type="match status" value="1"/>
</dbReference>
<dbReference type="Proteomes" id="UP001230035">
    <property type="component" value="Unassembled WGS sequence"/>
</dbReference>
<dbReference type="EMBL" id="JASGBP010000007">
    <property type="protein sequence ID" value="MDI9257917.1"/>
    <property type="molecule type" value="Genomic_DNA"/>
</dbReference>